<dbReference type="OrthoDB" id="8890632at2759"/>
<evidence type="ECO:0000313" key="2">
    <source>
        <dbReference type="Proteomes" id="UP000708208"/>
    </source>
</evidence>
<evidence type="ECO:0000313" key="1">
    <source>
        <dbReference type="EMBL" id="CAG7667489.1"/>
    </source>
</evidence>
<dbReference type="EMBL" id="CAJVCH010010482">
    <property type="protein sequence ID" value="CAG7667489.1"/>
    <property type="molecule type" value="Genomic_DNA"/>
</dbReference>
<feature type="non-terminal residue" evidence="1">
    <location>
        <position position="1"/>
    </location>
</feature>
<gene>
    <name evidence="1" type="ORF">AFUS01_LOCUS1836</name>
</gene>
<accession>A0A8J2J4N4</accession>
<dbReference type="AlphaFoldDB" id="A0A8J2J4N4"/>
<protein>
    <submittedName>
        <fullName evidence="1">Uncharacterized protein</fullName>
    </submittedName>
</protein>
<keyword evidence="2" id="KW-1185">Reference proteome</keyword>
<sequence length="39" mass="4440">LKDAKKKYRAKIKSLREDVDALEAKLQLPSKSKLELVEG</sequence>
<name>A0A8J2J4N4_9HEXA</name>
<organism evidence="1 2">
    <name type="scientific">Allacma fusca</name>
    <dbReference type="NCBI Taxonomy" id="39272"/>
    <lineage>
        <taxon>Eukaryota</taxon>
        <taxon>Metazoa</taxon>
        <taxon>Ecdysozoa</taxon>
        <taxon>Arthropoda</taxon>
        <taxon>Hexapoda</taxon>
        <taxon>Collembola</taxon>
        <taxon>Symphypleona</taxon>
        <taxon>Sminthuridae</taxon>
        <taxon>Allacma</taxon>
    </lineage>
</organism>
<dbReference type="Proteomes" id="UP000708208">
    <property type="component" value="Unassembled WGS sequence"/>
</dbReference>
<comment type="caution">
    <text evidence="1">The sequence shown here is derived from an EMBL/GenBank/DDBJ whole genome shotgun (WGS) entry which is preliminary data.</text>
</comment>
<feature type="non-terminal residue" evidence="1">
    <location>
        <position position="39"/>
    </location>
</feature>
<reference evidence="1" key="1">
    <citation type="submission" date="2021-06" db="EMBL/GenBank/DDBJ databases">
        <authorList>
            <person name="Hodson N. C."/>
            <person name="Mongue J. A."/>
            <person name="Jaron S. K."/>
        </authorList>
    </citation>
    <scope>NUCLEOTIDE SEQUENCE</scope>
</reference>
<proteinExistence type="predicted"/>